<accession>A0ABU7XGV9</accession>
<protein>
    <submittedName>
        <fullName evidence="2">Uncharacterized protein</fullName>
    </submittedName>
</protein>
<keyword evidence="1" id="KW-1133">Transmembrane helix</keyword>
<gene>
    <name evidence="2" type="ORF">V3H18_08735</name>
</gene>
<feature type="transmembrane region" description="Helical" evidence="1">
    <location>
        <begin position="37"/>
        <end position="54"/>
    </location>
</feature>
<keyword evidence="1" id="KW-0812">Transmembrane</keyword>
<keyword evidence="3" id="KW-1185">Reference proteome</keyword>
<dbReference type="Proteomes" id="UP001350748">
    <property type="component" value="Unassembled WGS sequence"/>
</dbReference>
<name>A0ABU7XGV9_9HYPH</name>
<dbReference type="EMBL" id="JAZHYN010000020">
    <property type="protein sequence ID" value="MEF3366616.1"/>
    <property type="molecule type" value="Genomic_DNA"/>
</dbReference>
<evidence type="ECO:0000313" key="2">
    <source>
        <dbReference type="EMBL" id="MEF3366616.1"/>
    </source>
</evidence>
<sequence length="95" mass="10402">MEAIKQWLQDWSDACEYAKECWPDFSTLPSIGLGEPYTALLSVAGLCILIWAWNERALRRDHARRLANPAPVGGESDAALGVMKADGSAERKLAA</sequence>
<comment type="caution">
    <text evidence="2">The sequence shown here is derived from an EMBL/GenBank/DDBJ whole genome shotgun (WGS) entry which is preliminary data.</text>
</comment>
<evidence type="ECO:0000313" key="3">
    <source>
        <dbReference type="Proteomes" id="UP001350748"/>
    </source>
</evidence>
<dbReference type="RefSeq" id="WP_332081633.1">
    <property type="nucleotide sequence ID" value="NZ_JAZHYN010000020.1"/>
</dbReference>
<organism evidence="2 3">
    <name type="scientific">Methylocystis borbori</name>
    <dbReference type="NCBI Taxonomy" id="3118750"/>
    <lineage>
        <taxon>Bacteria</taxon>
        <taxon>Pseudomonadati</taxon>
        <taxon>Pseudomonadota</taxon>
        <taxon>Alphaproteobacteria</taxon>
        <taxon>Hyphomicrobiales</taxon>
        <taxon>Methylocystaceae</taxon>
        <taxon>Methylocystis</taxon>
    </lineage>
</organism>
<proteinExistence type="predicted"/>
<evidence type="ECO:0000256" key="1">
    <source>
        <dbReference type="SAM" id="Phobius"/>
    </source>
</evidence>
<keyword evidence="1" id="KW-0472">Membrane</keyword>
<reference evidence="2 3" key="1">
    <citation type="submission" date="2024-02" db="EMBL/GenBank/DDBJ databases">
        <authorList>
            <person name="Grouzdev D."/>
        </authorList>
    </citation>
    <scope>NUCLEOTIDE SEQUENCE [LARGE SCALE GENOMIC DNA]</scope>
    <source>
        <strain evidence="2 3">9N</strain>
    </source>
</reference>